<dbReference type="EMBL" id="CAJPVJ010002527">
    <property type="protein sequence ID" value="CAG2166404.1"/>
    <property type="molecule type" value="Genomic_DNA"/>
</dbReference>
<dbReference type="GO" id="GO:0015501">
    <property type="term" value="F:glutamate:sodium symporter activity"/>
    <property type="evidence" value="ECO:0007669"/>
    <property type="project" value="TreeGrafter"/>
</dbReference>
<evidence type="ECO:0000313" key="9">
    <source>
        <dbReference type="Proteomes" id="UP000728032"/>
    </source>
</evidence>
<evidence type="ECO:0000256" key="2">
    <source>
        <dbReference type="ARBA" id="ARBA00006148"/>
    </source>
</evidence>
<dbReference type="InterPro" id="IPR036458">
    <property type="entry name" value="Na:dicarbo_symporter_sf"/>
</dbReference>
<dbReference type="InterPro" id="IPR001991">
    <property type="entry name" value="Na-dicarboxylate_symporter"/>
</dbReference>
<proteinExistence type="inferred from homology"/>
<keyword evidence="4 7" id="KW-0812">Transmembrane</keyword>
<evidence type="ECO:0000313" key="8">
    <source>
        <dbReference type="EMBL" id="CAD7646820.1"/>
    </source>
</evidence>
<keyword evidence="9" id="KW-1185">Reference proteome</keyword>
<feature type="transmembrane region" description="Helical" evidence="7">
    <location>
        <begin position="12"/>
        <end position="33"/>
    </location>
</feature>
<dbReference type="GO" id="GO:0015175">
    <property type="term" value="F:neutral L-amino acid transmembrane transporter activity"/>
    <property type="evidence" value="ECO:0007669"/>
    <property type="project" value="TreeGrafter"/>
</dbReference>
<keyword evidence="5 7" id="KW-1133">Transmembrane helix</keyword>
<name>A0A7R9LS06_9ACAR</name>
<protein>
    <recommendedName>
        <fullName evidence="7">Amino acid transporter</fullName>
    </recommendedName>
</protein>
<comment type="similarity">
    <text evidence="2 7">Belongs to the dicarboxylate/amino acid:cation symporter (DAACS) (TC 2.A.23) family.</text>
</comment>
<feature type="transmembrane region" description="Helical" evidence="7">
    <location>
        <begin position="45"/>
        <end position="68"/>
    </location>
</feature>
<sequence>MKYLSLPGTLVVRIFSLIVVPMIVTSLATSISSAKSSENKKILKWTFTLFAIYSCLAPMLGSGLMFMVRPGVQSAEDLEIWKNQSVYRYNPYLAAQGTVSKEDTLFDFIINMFPDNVVGAMIITPDLNLLTP</sequence>
<evidence type="ECO:0000256" key="6">
    <source>
        <dbReference type="ARBA" id="ARBA00023136"/>
    </source>
</evidence>
<organism evidence="8">
    <name type="scientific">Oppiella nova</name>
    <dbReference type="NCBI Taxonomy" id="334625"/>
    <lineage>
        <taxon>Eukaryota</taxon>
        <taxon>Metazoa</taxon>
        <taxon>Ecdysozoa</taxon>
        <taxon>Arthropoda</taxon>
        <taxon>Chelicerata</taxon>
        <taxon>Arachnida</taxon>
        <taxon>Acari</taxon>
        <taxon>Acariformes</taxon>
        <taxon>Sarcoptiformes</taxon>
        <taxon>Oribatida</taxon>
        <taxon>Brachypylina</taxon>
        <taxon>Oppioidea</taxon>
        <taxon>Oppiidae</taxon>
        <taxon>Oppiella</taxon>
    </lineage>
</organism>
<dbReference type="InterPro" id="IPR050746">
    <property type="entry name" value="DAACS"/>
</dbReference>
<gene>
    <name evidence="8" type="ORF">ONB1V03_LOCUS5928</name>
</gene>
<dbReference type="Gene3D" id="1.10.3860.10">
    <property type="entry name" value="Sodium:dicarboxylate symporter"/>
    <property type="match status" value="1"/>
</dbReference>
<reference evidence="8" key="1">
    <citation type="submission" date="2020-11" db="EMBL/GenBank/DDBJ databases">
        <authorList>
            <person name="Tran Van P."/>
        </authorList>
    </citation>
    <scope>NUCLEOTIDE SEQUENCE</scope>
</reference>
<comment type="caution">
    <text evidence="7">Lacks conserved residue(s) required for the propagation of feature annotation.</text>
</comment>
<dbReference type="EMBL" id="OC917352">
    <property type="protein sequence ID" value="CAD7646820.1"/>
    <property type="molecule type" value="Genomic_DNA"/>
</dbReference>
<dbReference type="GO" id="GO:0005886">
    <property type="term" value="C:plasma membrane"/>
    <property type="evidence" value="ECO:0007669"/>
    <property type="project" value="TreeGrafter"/>
</dbReference>
<accession>A0A7R9LS06</accession>
<dbReference type="PANTHER" id="PTHR11958">
    <property type="entry name" value="SODIUM/DICARBOXYLATE SYMPORTER-RELATED"/>
    <property type="match status" value="1"/>
</dbReference>
<comment type="subcellular location">
    <subcellularLocation>
        <location evidence="1 7">Membrane</location>
        <topology evidence="1 7">Multi-pass membrane protein</topology>
    </subcellularLocation>
</comment>
<keyword evidence="7" id="KW-0769">Symport</keyword>
<dbReference type="GO" id="GO:0005313">
    <property type="term" value="F:L-glutamate transmembrane transporter activity"/>
    <property type="evidence" value="ECO:0007669"/>
    <property type="project" value="TreeGrafter"/>
</dbReference>
<dbReference type="Pfam" id="PF00375">
    <property type="entry name" value="SDF"/>
    <property type="match status" value="1"/>
</dbReference>
<evidence type="ECO:0000256" key="5">
    <source>
        <dbReference type="ARBA" id="ARBA00022989"/>
    </source>
</evidence>
<evidence type="ECO:0000256" key="1">
    <source>
        <dbReference type="ARBA" id="ARBA00004141"/>
    </source>
</evidence>
<evidence type="ECO:0000256" key="3">
    <source>
        <dbReference type="ARBA" id="ARBA00022448"/>
    </source>
</evidence>
<evidence type="ECO:0000256" key="7">
    <source>
        <dbReference type="RuleBase" id="RU361216"/>
    </source>
</evidence>
<evidence type="ECO:0000256" key="4">
    <source>
        <dbReference type="ARBA" id="ARBA00022692"/>
    </source>
</evidence>
<keyword evidence="6 7" id="KW-0472">Membrane</keyword>
<keyword evidence="3 7" id="KW-0813">Transport</keyword>
<dbReference type="PANTHER" id="PTHR11958:SF63">
    <property type="entry name" value="AMINO ACID TRANSPORTER"/>
    <property type="match status" value="1"/>
</dbReference>
<dbReference type="AlphaFoldDB" id="A0A7R9LS06"/>
<dbReference type="SUPFAM" id="SSF118215">
    <property type="entry name" value="Proton glutamate symport protein"/>
    <property type="match status" value="1"/>
</dbReference>
<dbReference type="Proteomes" id="UP000728032">
    <property type="component" value="Unassembled WGS sequence"/>
</dbReference>